<evidence type="ECO:0000313" key="2">
    <source>
        <dbReference type="Proteomes" id="UP000230002"/>
    </source>
</evidence>
<dbReference type="OrthoDB" id="674604at2759"/>
<accession>A0A2G8SB50</accession>
<dbReference type="STRING" id="1077348.A0A2G8SB50"/>
<keyword evidence="2" id="KW-1185">Reference proteome</keyword>
<gene>
    <name evidence="1" type="ORF">GSI_05682</name>
</gene>
<proteinExistence type="predicted"/>
<name>A0A2G8SB50_9APHY</name>
<evidence type="ECO:0000313" key="1">
    <source>
        <dbReference type="EMBL" id="PIL30989.1"/>
    </source>
</evidence>
<comment type="caution">
    <text evidence="1">The sequence shown here is derived from an EMBL/GenBank/DDBJ whole genome shotgun (WGS) entry which is preliminary data.</text>
</comment>
<protein>
    <submittedName>
        <fullName evidence="1">Uncharacterized protein</fullName>
    </submittedName>
</protein>
<sequence length="237" mass="26348">MSCRISPAVPGDYRTVSFLGHESFTVHIGVCPLDLSSSAQTAQLWATVHFDVEVNTLLDEFISKAGPSKQVDLSQERERDIHPDESVLVQSWKDARCTFGSKGRQVRLTFSYPRACADGRPDPGQKMTEVYELDIRFSGHYRPQGEAAVRRKSTLSTSTAITSQPRGLQLPRRRRTKRMRLFQRNERVSLRVLGMGSGPLNASAVGSRTGQRYFEHVLMPQILGTSTADHSEAAAQG</sequence>
<reference evidence="1 2" key="1">
    <citation type="journal article" date="2015" name="Sci. Rep.">
        <title>Chromosome-level genome map provides insights into diverse defense mechanisms in the medicinal fungus Ganoderma sinense.</title>
        <authorList>
            <person name="Zhu Y."/>
            <person name="Xu J."/>
            <person name="Sun C."/>
            <person name="Zhou S."/>
            <person name="Xu H."/>
            <person name="Nelson D.R."/>
            <person name="Qian J."/>
            <person name="Song J."/>
            <person name="Luo H."/>
            <person name="Xiang L."/>
            <person name="Li Y."/>
            <person name="Xu Z."/>
            <person name="Ji A."/>
            <person name="Wang L."/>
            <person name="Lu S."/>
            <person name="Hayward A."/>
            <person name="Sun W."/>
            <person name="Li X."/>
            <person name="Schwartz D.C."/>
            <person name="Wang Y."/>
            <person name="Chen S."/>
        </authorList>
    </citation>
    <scope>NUCLEOTIDE SEQUENCE [LARGE SCALE GENOMIC DNA]</scope>
    <source>
        <strain evidence="1 2">ZZ0214-1</strain>
    </source>
</reference>
<dbReference type="Proteomes" id="UP000230002">
    <property type="component" value="Unassembled WGS sequence"/>
</dbReference>
<organism evidence="1 2">
    <name type="scientific">Ganoderma sinense ZZ0214-1</name>
    <dbReference type="NCBI Taxonomy" id="1077348"/>
    <lineage>
        <taxon>Eukaryota</taxon>
        <taxon>Fungi</taxon>
        <taxon>Dikarya</taxon>
        <taxon>Basidiomycota</taxon>
        <taxon>Agaricomycotina</taxon>
        <taxon>Agaricomycetes</taxon>
        <taxon>Polyporales</taxon>
        <taxon>Polyporaceae</taxon>
        <taxon>Ganoderma</taxon>
    </lineage>
</organism>
<dbReference type="AlphaFoldDB" id="A0A2G8SB50"/>
<dbReference type="EMBL" id="AYKW01000012">
    <property type="protein sequence ID" value="PIL30989.1"/>
    <property type="molecule type" value="Genomic_DNA"/>
</dbReference>